<proteinExistence type="predicted"/>
<dbReference type="AlphaFoldDB" id="A0A926ESP8"/>
<dbReference type="RefSeq" id="WP_262428965.1">
    <property type="nucleotide sequence ID" value="NZ_JACRTG010000012.1"/>
</dbReference>
<dbReference type="GO" id="GO:0030420">
    <property type="term" value="P:establishment of competence for transformation"/>
    <property type="evidence" value="ECO:0007669"/>
    <property type="project" value="InterPro"/>
</dbReference>
<sequence>MEDFVTKDIMAVVPVYVADRGNCTIIYAEDENITTNSSVRNIIKRLCTHYHLDRVASNKYFGNLIQVKNGVPLPLTRDRIFIQLKVRRAIGHCDGTMGYFNLDSIKSVKGMENDAFVILKNGTEIKCVSALSNIKKHMKNGELVRNLYDNRIYTANEAMERYETSNTPATKADIARLYMILQDMSDKIS</sequence>
<evidence type="ECO:0000313" key="1">
    <source>
        <dbReference type="EMBL" id="MBC8587513.1"/>
    </source>
</evidence>
<dbReference type="EMBL" id="JACRTG010000012">
    <property type="protein sequence ID" value="MBC8587513.1"/>
    <property type="molecule type" value="Genomic_DNA"/>
</dbReference>
<accession>A0A926ESP8</accession>
<reference evidence="1" key="1">
    <citation type="submission" date="2020-08" db="EMBL/GenBank/DDBJ databases">
        <title>Genome public.</title>
        <authorList>
            <person name="Liu C."/>
            <person name="Sun Q."/>
        </authorList>
    </citation>
    <scope>NUCLEOTIDE SEQUENCE</scope>
    <source>
        <strain evidence="1">BX21</strain>
    </source>
</reference>
<organism evidence="1 2">
    <name type="scientific">Paratissierella segnis</name>
    <dbReference type="NCBI Taxonomy" id="2763679"/>
    <lineage>
        <taxon>Bacteria</taxon>
        <taxon>Bacillati</taxon>
        <taxon>Bacillota</taxon>
        <taxon>Tissierellia</taxon>
        <taxon>Tissierellales</taxon>
        <taxon>Tissierellaceae</taxon>
        <taxon>Paratissierella</taxon>
    </lineage>
</organism>
<gene>
    <name evidence="1" type="ORF">H8707_04570</name>
</gene>
<protein>
    <submittedName>
        <fullName evidence="1">Competence protein ComK</fullName>
    </submittedName>
</protein>
<comment type="caution">
    <text evidence="1">The sequence shown here is derived from an EMBL/GenBank/DDBJ whole genome shotgun (WGS) entry which is preliminary data.</text>
</comment>
<dbReference type="Proteomes" id="UP000601171">
    <property type="component" value="Unassembled WGS sequence"/>
</dbReference>
<evidence type="ECO:0000313" key="2">
    <source>
        <dbReference type="Proteomes" id="UP000601171"/>
    </source>
</evidence>
<keyword evidence="2" id="KW-1185">Reference proteome</keyword>
<name>A0A926ESP8_9FIRM</name>